<dbReference type="InterPro" id="IPR013022">
    <property type="entry name" value="Xyl_isomerase-like_TIM-brl"/>
</dbReference>
<dbReference type="Proteomes" id="UP000253922">
    <property type="component" value="Unassembled WGS sequence"/>
</dbReference>
<evidence type="ECO:0000313" key="6">
    <source>
        <dbReference type="Proteomes" id="UP000253922"/>
    </source>
</evidence>
<dbReference type="InterPro" id="IPR026040">
    <property type="entry name" value="HyI-like"/>
</dbReference>
<feature type="active site" description="Proton donor/acceptor" evidence="3">
    <location>
        <position position="238"/>
    </location>
</feature>
<feature type="active site" description="Proton donor/acceptor" evidence="3">
    <location>
        <position position="139"/>
    </location>
</feature>
<evidence type="ECO:0000256" key="3">
    <source>
        <dbReference type="PIRSR" id="PIRSR006241-50"/>
    </source>
</evidence>
<comment type="similarity">
    <text evidence="2">Belongs to the hyi family.</text>
</comment>
<evidence type="ECO:0000313" key="5">
    <source>
        <dbReference type="EMBL" id="GAP08251.1"/>
    </source>
</evidence>
<evidence type="ECO:0000256" key="2">
    <source>
        <dbReference type="PIRNR" id="PIRNR006241"/>
    </source>
</evidence>
<dbReference type="Gene3D" id="3.20.20.150">
    <property type="entry name" value="Divalent-metal-dependent TIM barrel enzymes"/>
    <property type="match status" value="1"/>
</dbReference>
<dbReference type="AlphaFoldDB" id="A0A7U9KPQ9"/>
<organism evidence="5 6">
    <name type="scientific">Anaerolinea thermolimosa</name>
    <dbReference type="NCBI Taxonomy" id="229919"/>
    <lineage>
        <taxon>Bacteria</taxon>
        <taxon>Bacillati</taxon>
        <taxon>Chloroflexota</taxon>
        <taxon>Anaerolineae</taxon>
        <taxon>Anaerolineales</taxon>
        <taxon>Anaerolineaceae</taxon>
        <taxon>Anaerolinea</taxon>
    </lineage>
</organism>
<sequence>MPIKQSVCIPMLNTQNLPLEVFVPRVAAMGYAGVEIWQRGEDFAQLVSLARAHNLVITQMVGHDSLAVGLNDPAQHERIEAELRESIDVAARYGVPGLICFSGNRRPGQNEEEAIEACVQGFRRVAPYAEQKGVNLNLELLNSLVDHPGYQCDHSAWGLEVVRRVNSPRVKLLYDIYHMQIMEGNLIATITANIRWIGHFHTGGVPGRGDLDETQEIQYRAVCRAIAGAGYDLYVAHEYRPGGDVFASLESAFRVCDV</sequence>
<dbReference type="PIRSF" id="PIRSF006241">
    <property type="entry name" value="HyI"/>
    <property type="match status" value="1"/>
</dbReference>
<name>A0A7U9KPQ9_9CHLR</name>
<gene>
    <name evidence="5" type="ORF">ATHL_03153</name>
</gene>
<evidence type="ECO:0000259" key="4">
    <source>
        <dbReference type="Pfam" id="PF01261"/>
    </source>
</evidence>
<protein>
    <submittedName>
        <fullName evidence="5">Hydroxypyruvate isomerase</fullName>
    </submittedName>
</protein>
<dbReference type="InterPro" id="IPR050417">
    <property type="entry name" value="Sugar_Epim/Isomerase"/>
</dbReference>
<dbReference type="EMBL" id="DF967966">
    <property type="protein sequence ID" value="GAP08251.1"/>
    <property type="molecule type" value="Genomic_DNA"/>
</dbReference>
<feature type="domain" description="Xylose isomerase-like TIM barrel" evidence="4">
    <location>
        <begin position="25"/>
        <end position="242"/>
    </location>
</feature>
<evidence type="ECO:0000256" key="1">
    <source>
        <dbReference type="ARBA" id="ARBA00023235"/>
    </source>
</evidence>
<keyword evidence="6" id="KW-1185">Reference proteome</keyword>
<proteinExistence type="inferred from homology"/>
<keyword evidence="1 2" id="KW-0413">Isomerase</keyword>
<dbReference type="PANTHER" id="PTHR43489:SF3">
    <property type="entry name" value="XYLOSE ISOMERASE DOMAIN PROTEIN TIM BARREL"/>
    <property type="match status" value="1"/>
</dbReference>
<dbReference type="RefSeq" id="WP_062195719.1">
    <property type="nucleotide sequence ID" value="NZ_DF967966.1"/>
</dbReference>
<dbReference type="SUPFAM" id="SSF51658">
    <property type="entry name" value="Xylose isomerase-like"/>
    <property type="match status" value="1"/>
</dbReference>
<dbReference type="Pfam" id="PF01261">
    <property type="entry name" value="AP_endonuc_2"/>
    <property type="match status" value="1"/>
</dbReference>
<dbReference type="InterPro" id="IPR036237">
    <property type="entry name" value="Xyl_isomerase-like_sf"/>
</dbReference>
<reference evidence="6" key="1">
    <citation type="submission" date="2015-07" db="EMBL/GenBank/DDBJ databases">
        <title>Draft Genome Sequences of Anaerolinea thermolimosa IMO-1, Bellilinea caldifistulae GOMI-1, Leptolinea tardivitalis YMTK-2, Levilinea saccharolytica KIBI-1,Longilinea arvoryzae KOME-1, Previously Described as Members of the Anaerolineaceae (Chloroflexi).</title>
        <authorList>
            <person name="Sekiguchi Y."/>
            <person name="Ohashi A."/>
            <person name="Matsuura N."/>
            <person name="Tourlousse M.D."/>
        </authorList>
    </citation>
    <scope>NUCLEOTIDE SEQUENCE [LARGE SCALE GENOMIC DNA]</scope>
    <source>
        <strain evidence="6">IMO-1</strain>
    </source>
</reference>
<dbReference type="GO" id="GO:0016853">
    <property type="term" value="F:isomerase activity"/>
    <property type="evidence" value="ECO:0007669"/>
    <property type="project" value="UniProtKB-KW"/>
</dbReference>
<dbReference type="PANTHER" id="PTHR43489">
    <property type="entry name" value="ISOMERASE"/>
    <property type="match status" value="1"/>
</dbReference>
<accession>A0A7U9KPQ9</accession>